<protein>
    <submittedName>
        <fullName evidence="2">Host attachment family protein</fullName>
    </submittedName>
</protein>
<evidence type="ECO:0000313" key="2">
    <source>
        <dbReference type="EMBL" id="MEF3366615.1"/>
    </source>
</evidence>
<feature type="compositionally biased region" description="Basic and acidic residues" evidence="1">
    <location>
        <begin position="43"/>
        <end position="56"/>
    </location>
</feature>
<dbReference type="EMBL" id="JAZHYN010000020">
    <property type="protein sequence ID" value="MEF3366615.1"/>
    <property type="molecule type" value="Genomic_DNA"/>
</dbReference>
<dbReference type="RefSeq" id="WP_332081632.1">
    <property type="nucleotide sequence ID" value="NZ_JAZHYN010000020.1"/>
</dbReference>
<accession>A0ABU7XGV5</accession>
<gene>
    <name evidence="2" type="ORF">V3H18_08730</name>
</gene>
<comment type="caution">
    <text evidence="2">The sequence shown here is derived from an EMBL/GenBank/DDBJ whole genome shotgun (WGS) entry which is preliminary data.</text>
</comment>
<evidence type="ECO:0000313" key="3">
    <source>
        <dbReference type="Proteomes" id="UP001350748"/>
    </source>
</evidence>
<reference evidence="2 3" key="1">
    <citation type="submission" date="2024-02" db="EMBL/GenBank/DDBJ databases">
        <authorList>
            <person name="Grouzdev D."/>
        </authorList>
    </citation>
    <scope>NUCLEOTIDE SEQUENCE [LARGE SCALE GENOMIC DNA]</scope>
    <source>
        <strain evidence="2 3">9N</strain>
    </source>
</reference>
<dbReference type="Pfam" id="PF18856">
    <property type="entry name" value="baeRF_family12"/>
    <property type="match status" value="1"/>
</dbReference>
<feature type="region of interest" description="Disordered" evidence="1">
    <location>
        <begin position="43"/>
        <end position="72"/>
    </location>
</feature>
<keyword evidence="3" id="KW-1185">Reference proteome</keyword>
<evidence type="ECO:0000256" key="1">
    <source>
        <dbReference type="SAM" id="MobiDB-lite"/>
    </source>
</evidence>
<dbReference type="Proteomes" id="UP001350748">
    <property type="component" value="Unassembled WGS sequence"/>
</dbReference>
<dbReference type="InterPro" id="IPR041374">
    <property type="entry name" value="BaeRF_family12"/>
</dbReference>
<proteinExistence type="predicted"/>
<sequence>MSEISVGNGAWVLVGDGRRALFFQNHGDAELLDLRIVETRIDDNPSTREQGSDKPGRSFASKGGVRSAVEDSDWHELEEERFARAMADRINHAAESGELSQIVIVAPPRTLGDIRKELSHKAQGKVVGELAKDLTRHPLKDIEKALARTTS</sequence>
<organism evidence="2 3">
    <name type="scientific">Methylocystis borbori</name>
    <dbReference type="NCBI Taxonomy" id="3118750"/>
    <lineage>
        <taxon>Bacteria</taxon>
        <taxon>Pseudomonadati</taxon>
        <taxon>Pseudomonadota</taxon>
        <taxon>Alphaproteobacteria</taxon>
        <taxon>Hyphomicrobiales</taxon>
        <taxon>Methylocystaceae</taxon>
        <taxon>Methylocystis</taxon>
    </lineage>
</organism>
<name>A0ABU7XGV5_9HYPH</name>